<evidence type="ECO:0000313" key="2">
    <source>
        <dbReference type="EMBL" id="GIG34489.1"/>
    </source>
</evidence>
<evidence type="ECO:0000256" key="1">
    <source>
        <dbReference type="SAM" id="Phobius"/>
    </source>
</evidence>
<organism evidence="2 3">
    <name type="scientific">Cellulomonas oligotrophica</name>
    <dbReference type="NCBI Taxonomy" id="931536"/>
    <lineage>
        <taxon>Bacteria</taxon>
        <taxon>Bacillati</taxon>
        <taxon>Actinomycetota</taxon>
        <taxon>Actinomycetes</taxon>
        <taxon>Micrococcales</taxon>
        <taxon>Cellulomonadaceae</taxon>
        <taxon>Cellulomonas</taxon>
    </lineage>
</organism>
<dbReference type="EMBL" id="BONN01000018">
    <property type="protein sequence ID" value="GIG34489.1"/>
    <property type="molecule type" value="Genomic_DNA"/>
</dbReference>
<feature type="transmembrane region" description="Helical" evidence="1">
    <location>
        <begin position="22"/>
        <end position="44"/>
    </location>
</feature>
<keyword evidence="1" id="KW-0472">Membrane</keyword>
<reference evidence="2 3" key="1">
    <citation type="submission" date="2021-01" db="EMBL/GenBank/DDBJ databases">
        <title>Whole genome shotgun sequence of Cellulomonas oligotrophica NBRC 109435.</title>
        <authorList>
            <person name="Komaki H."/>
            <person name="Tamura T."/>
        </authorList>
    </citation>
    <scope>NUCLEOTIDE SEQUENCE [LARGE SCALE GENOMIC DNA]</scope>
    <source>
        <strain evidence="2 3">NBRC 109435</strain>
    </source>
</reference>
<keyword evidence="1" id="KW-0812">Transmembrane</keyword>
<protein>
    <submittedName>
        <fullName evidence="2">Uncharacterized protein</fullName>
    </submittedName>
</protein>
<comment type="caution">
    <text evidence="2">The sequence shown here is derived from an EMBL/GenBank/DDBJ whole genome shotgun (WGS) entry which is preliminary data.</text>
</comment>
<gene>
    <name evidence="2" type="ORF">Col01nite_36480</name>
</gene>
<sequence length="58" mass="6130">MASGHVVLDEGTLAEPDQYPPFAGPVVTACVVAGVGIPVATWILRIRHRPRTAALPRV</sequence>
<dbReference type="Proteomes" id="UP000618382">
    <property type="component" value="Unassembled WGS sequence"/>
</dbReference>
<accession>A0ABQ4DFH3</accession>
<keyword evidence="3" id="KW-1185">Reference proteome</keyword>
<name>A0ABQ4DFH3_9CELL</name>
<evidence type="ECO:0000313" key="3">
    <source>
        <dbReference type="Proteomes" id="UP000618382"/>
    </source>
</evidence>
<proteinExistence type="predicted"/>
<keyword evidence="1" id="KW-1133">Transmembrane helix</keyword>